<keyword evidence="8" id="KW-0227">DNA damage</keyword>
<evidence type="ECO:0000256" key="16">
    <source>
        <dbReference type="ARBA" id="ARBA00030920"/>
    </source>
</evidence>
<evidence type="ECO:0000256" key="15">
    <source>
        <dbReference type="ARBA" id="ARBA00029488"/>
    </source>
</evidence>
<dbReference type="SUPFAM" id="SSF103084">
    <property type="entry name" value="Holliday junction resolvase RusA"/>
    <property type="match status" value="1"/>
</dbReference>
<dbReference type="Gene3D" id="3.30.1330.70">
    <property type="entry name" value="Holliday junction resolvase RusA"/>
    <property type="match status" value="1"/>
</dbReference>
<dbReference type="Pfam" id="PF05866">
    <property type="entry name" value="RusA"/>
    <property type="match status" value="1"/>
</dbReference>
<evidence type="ECO:0000256" key="13">
    <source>
        <dbReference type="ARBA" id="ARBA00024745"/>
    </source>
</evidence>
<dbReference type="EC" id="3.1.21.10" evidence="15"/>
<evidence type="ECO:0000256" key="12">
    <source>
        <dbReference type="ARBA" id="ARBA00023204"/>
    </source>
</evidence>
<accession>A0A7W8M8T2</accession>
<keyword evidence="5" id="KW-0540">Nuclease</keyword>
<evidence type="ECO:0000256" key="10">
    <source>
        <dbReference type="ARBA" id="ARBA00022842"/>
    </source>
</evidence>
<comment type="similarity">
    <text evidence="2">Belongs to the RusA family.</text>
</comment>
<dbReference type="GO" id="GO:0008821">
    <property type="term" value="F:crossover junction DNA endonuclease activity"/>
    <property type="evidence" value="ECO:0007669"/>
    <property type="project" value="UniProtKB-EC"/>
</dbReference>
<reference evidence="18 19" key="1">
    <citation type="submission" date="2020-08" db="EMBL/GenBank/DDBJ databases">
        <title>Genomic Encyclopedia of Type Strains, Phase IV (KMG-IV): sequencing the most valuable type-strain genomes for metagenomic binning, comparative biology and taxonomic classification.</title>
        <authorList>
            <person name="Goeker M."/>
        </authorList>
    </citation>
    <scope>NUCLEOTIDE SEQUENCE [LARGE SCALE GENOMIC DNA]</scope>
    <source>
        <strain evidence="18 19">DSM 29781</strain>
    </source>
</reference>
<dbReference type="RefSeq" id="WP_183965647.1">
    <property type="nucleotide sequence ID" value="NZ_BAABEW010000001.1"/>
</dbReference>
<comment type="subunit">
    <text evidence="3">Homodimer.</text>
</comment>
<keyword evidence="6" id="KW-0479">Metal-binding</keyword>
<dbReference type="AlphaFoldDB" id="A0A7W8M8T2"/>
<comment type="function">
    <text evidence="13">Endonuclease that resolves Holliday junction intermediates made during homologous genetic recombination and DNA repair. Exhibits sequence and structure-selective cleavage of four-way DNA junctions, where it introduces symmetrical nicks in two strands of the same polarity at the 5' side of CC dinucleotides. Corrects the defects in genetic recombination and DNA repair associated with inactivation of RuvAB or RuvC.</text>
</comment>
<gene>
    <name evidence="18" type="ORF">HNQ70_001359</name>
</gene>
<evidence type="ECO:0000256" key="17">
    <source>
        <dbReference type="ARBA" id="ARBA00031953"/>
    </source>
</evidence>
<evidence type="ECO:0000256" key="4">
    <source>
        <dbReference type="ARBA" id="ARBA00014885"/>
    </source>
</evidence>
<dbReference type="Proteomes" id="UP000532440">
    <property type="component" value="Unassembled WGS sequence"/>
</dbReference>
<evidence type="ECO:0000256" key="3">
    <source>
        <dbReference type="ARBA" id="ARBA00011738"/>
    </source>
</evidence>
<keyword evidence="9 18" id="KW-0378">Hydrolase</keyword>
<keyword evidence="12" id="KW-0234">DNA repair</keyword>
<evidence type="ECO:0000256" key="2">
    <source>
        <dbReference type="ARBA" id="ARBA00008865"/>
    </source>
</evidence>
<sequence>MTARVADRGQAVELFGRPSILPADAIELRLPWPPSVNAIWRNVAIKGKPRTLLSSDGRAYFERAAGEVLGQRAGRRIAGRAAVEIILHAPTRALIDIDNRAKALLDACTKGGLWHDDGQVDVLLVMRGGVVRMGAAIVRAVEIEP</sequence>
<dbReference type="GO" id="GO:0006310">
    <property type="term" value="P:DNA recombination"/>
    <property type="evidence" value="ECO:0007669"/>
    <property type="project" value="UniProtKB-KW"/>
</dbReference>
<evidence type="ECO:0000256" key="5">
    <source>
        <dbReference type="ARBA" id="ARBA00022722"/>
    </source>
</evidence>
<comment type="catalytic activity">
    <reaction evidence="14">
        <text>Endonucleolytic cleavage at a junction such as a reciprocal single-stranded crossover between two homologous DNA duplexes (Holliday junction).</text>
        <dbReference type="EC" id="3.1.21.10"/>
    </reaction>
</comment>
<dbReference type="InterPro" id="IPR008822">
    <property type="entry name" value="Endonuclease_RusA-like"/>
</dbReference>
<dbReference type="PIRSF" id="PIRSF001007">
    <property type="entry name" value="RusA"/>
    <property type="match status" value="1"/>
</dbReference>
<dbReference type="InterPro" id="IPR036614">
    <property type="entry name" value="RusA-like_sf"/>
</dbReference>
<evidence type="ECO:0000313" key="18">
    <source>
        <dbReference type="EMBL" id="MBB5271349.1"/>
    </source>
</evidence>
<protein>
    <recommendedName>
        <fullName evidence="4">Crossover junction endodeoxyribonuclease RusA</fullName>
        <ecNumber evidence="15">3.1.21.10</ecNumber>
    </recommendedName>
    <alternativeName>
        <fullName evidence="16">Holliday junction nuclease RusA</fullName>
    </alternativeName>
    <alternativeName>
        <fullName evidence="17">Holliday junction resolvase</fullName>
    </alternativeName>
</protein>
<evidence type="ECO:0000256" key="9">
    <source>
        <dbReference type="ARBA" id="ARBA00022801"/>
    </source>
</evidence>
<evidence type="ECO:0000256" key="6">
    <source>
        <dbReference type="ARBA" id="ARBA00022723"/>
    </source>
</evidence>
<keyword evidence="10" id="KW-0460">Magnesium</keyword>
<evidence type="ECO:0000256" key="14">
    <source>
        <dbReference type="ARBA" id="ARBA00029354"/>
    </source>
</evidence>
<dbReference type="InterPro" id="IPR016281">
    <property type="entry name" value="Endonuclease_RusA"/>
</dbReference>
<evidence type="ECO:0000256" key="7">
    <source>
        <dbReference type="ARBA" id="ARBA00022759"/>
    </source>
</evidence>
<dbReference type="GO" id="GO:0006281">
    <property type="term" value="P:DNA repair"/>
    <property type="evidence" value="ECO:0007669"/>
    <property type="project" value="UniProtKB-KW"/>
</dbReference>
<evidence type="ECO:0000256" key="1">
    <source>
        <dbReference type="ARBA" id="ARBA00001946"/>
    </source>
</evidence>
<evidence type="ECO:0000313" key="19">
    <source>
        <dbReference type="Proteomes" id="UP000532440"/>
    </source>
</evidence>
<dbReference type="EMBL" id="JACHGB010000003">
    <property type="protein sequence ID" value="MBB5271349.1"/>
    <property type="molecule type" value="Genomic_DNA"/>
</dbReference>
<evidence type="ECO:0000256" key="11">
    <source>
        <dbReference type="ARBA" id="ARBA00023172"/>
    </source>
</evidence>
<name>A0A7W8M8T2_9BURK</name>
<keyword evidence="19" id="KW-1185">Reference proteome</keyword>
<keyword evidence="7" id="KW-0255">Endonuclease</keyword>
<keyword evidence="11" id="KW-0233">DNA recombination</keyword>
<comment type="cofactor">
    <cofactor evidence="1">
        <name>Mg(2+)</name>
        <dbReference type="ChEBI" id="CHEBI:18420"/>
    </cofactor>
</comment>
<comment type="caution">
    <text evidence="18">The sequence shown here is derived from an EMBL/GenBank/DDBJ whole genome shotgun (WGS) entry which is preliminary data.</text>
</comment>
<proteinExistence type="inferred from homology"/>
<dbReference type="GO" id="GO:0000287">
    <property type="term" value="F:magnesium ion binding"/>
    <property type="evidence" value="ECO:0007669"/>
    <property type="project" value="InterPro"/>
</dbReference>
<evidence type="ECO:0000256" key="8">
    <source>
        <dbReference type="ARBA" id="ARBA00022763"/>
    </source>
</evidence>
<organism evidence="18 19">
    <name type="scientific">Quisquiliibacterium transsilvanicum</name>
    <dbReference type="NCBI Taxonomy" id="1549638"/>
    <lineage>
        <taxon>Bacteria</taxon>
        <taxon>Pseudomonadati</taxon>
        <taxon>Pseudomonadota</taxon>
        <taxon>Betaproteobacteria</taxon>
        <taxon>Burkholderiales</taxon>
        <taxon>Burkholderiaceae</taxon>
        <taxon>Quisquiliibacterium</taxon>
    </lineage>
</organism>